<dbReference type="SUPFAM" id="SSF50998">
    <property type="entry name" value="Quinoprotein alcohol dehydrogenase-like"/>
    <property type="match status" value="1"/>
</dbReference>
<dbReference type="GO" id="GO:0016491">
    <property type="term" value="F:oxidoreductase activity"/>
    <property type="evidence" value="ECO:0007669"/>
    <property type="project" value="UniProtKB-KW"/>
</dbReference>
<evidence type="ECO:0000259" key="4">
    <source>
        <dbReference type="Pfam" id="PF01011"/>
    </source>
</evidence>
<sequence length="451" mass="48527">PSSKIGIALYGNKVLMPTADLHMVALDHKTGEVIWDTGINTERSGVLPYALRGAPVIAGNMLVQGVTATFMPGGGFIVGLDLETGQEVWRFNTVAWPGEPGGNTWNDIPLEERSGGSVWVPGSYDPELDLVYFGLAPTYHTEPLLRPVDIEGVTNDALYTNSTVALRPETGELVWYFQHIANDQWDLDWVYERQLIEIELGGVTRKVVLTAGKMALYDALDAATGEYLFSMDMGLQNIVTAIDPETGAKTLSSIATPNAEETHLLCPFANGGRNWQSAAYNPNSKMLFLPIAEVCMNAGPTGQGGILSTGAGMEATPSPLAASDDQFGRWQAVNVETRELVWDHRKEAPPTSAALSTEGGLVFIGALDQSFSALDDATGEVLWSTDLGDIPASFPITYQVGDKQYIAVAIGTPTIHANVWLGLTQEYFGANRNFAGSLSRQGPALKVFSLN</sequence>
<dbReference type="Gene3D" id="2.140.10.10">
    <property type="entry name" value="Quinoprotein alcohol dehydrogenase-like superfamily"/>
    <property type="match status" value="1"/>
</dbReference>
<dbReference type="Pfam" id="PF01011">
    <property type="entry name" value="PQQ"/>
    <property type="match status" value="2"/>
</dbReference>
<evidence type="ECO:0000256" key="1">
    <source>
        <dbReference type="ARBA" id="ARBA00001931"/>
    </source>
</evidence>
<feature type="non-terminal residue" evidence="5">
    <location>
        <position position="1"/>
    </location>
</feature>
<reference evidence="5" key="1">
    <citation type="submission" date="2018-05" db="EMBL/GenBank/DDBJ databases">
        <authorList>
            <person name="Lanie J.A."/>
            <person name="Ng W.-L."/>
            <person name="Kazmierczak K.M."/>
            <person name="Andrzejewski T.M."/>
            <person name="Davidsen T.M."/>
            <person name="Wayne K.J."/>
            <person name="Tettelin H."/>
            <person name="Glass J.I."/>
            <person name="Rusch D."/>
            <person name="Podicherti R."/>
            <person name="Tsui H.-C.T."/>
            <person name="Winkler M.E."/>
        </authorList>
    </citation>
    <scope>NUCLEOTIDE SEQUENCE</scope>
</reference>
<dbReference type="InterPro" id="IPR018391">
    <property type="entry name" value="PQQ_b-propeller_rpt"/>
</dbReference>
<dbReference type="EMBL" id="UINC01022248">
    <property type="protein sequence ID" value="SVA91481.1"/>
    <property type="molecule type" value="Genomic_DNA"/>
</dbReference>
<proteinExistence type="inferred from homology"/>
<dbReference type="SMART" id="SM00564">
    <property type="entry name" value="PQQ"/>
    <property type="match status" value="4"/>
</dbReference>
<comment type="similarity">
    <text evidence="2">Belongs to the bacterial PQQ dehydrogenase family.</text>
</comment>
<feature type="domain" description="Pyrrolo-quinoline quinone repeat" evidence="4">
    <location>
        <begin position="12"/>
        <end position="231"/>
    </location>
</feature>
<evidence type="ECO:0000313" key="5">
    <source>
        <dbReference type="EMBL" id="SVA91481.1"/>
    </source>
</evidence>
<dbReference type="AlphaFoldDB" id="A0A381ZR88"/>
<dbReference type="InterPro" id="IPR002372">
    <property type="entry name" value="PQQ_rpt_dom"/>
</dbReference>
<feature type="domain" description="Pyrrolo-quinoline quinone repeat" evidence="4">
    <location>
        <begin position="253"/>
        <end position="406"/>
    </location>
</feature>
<organism evidence="5">
    <name type="scientific">marine metagenome</name>
    <dbReference type="NCBI Taxonomy" id="408172"/>
    <lineage>
        <taxon>unclassified sequences</taxon>
        <taxon>metagenomes</taxon>
        <taxon>ecological metagenomes</taxon>
    </lineage>
</organism>
<keyword evidence="3" id="KW-0560">Oxidoreductase</keyword>
<accession>A0A381ZR88</accession>
<dbReference type="PANTHER" id="PTHR32303">
    <property type="entry name" value="QUINOPROTEIN ALCOHOL DEHYDROGENASE (CYTOCHROME C)"/>
    <property type="match status" value="1"/>
</dbReference>
<dbReference type="PANTHER" id="PTHR32303:SF10">
    <property type="entry name" value="OUTER MEMBRANE PROTEIN ASSEMBLY FACTOR BAMB"/>
    <property type="match status" value="1"/>
</dbReference>
<protein>
    <recommendedName>
        <fullName evidence="4">Pyrrolo-quinoline quinone repeat domain-containing protein</fullName>
    </recommendedName>
</protein>
<comment type="cofactor">
    <cofactor evidence="1">
        <name>pyrroloquinoline quinone</name>
        <dbReference type="ChEBI" id="CHEBI:58442"/>
    </cofactor>
</comment>
<evidence type="ECO:0000256" key="3">
    <source>
        <dbReference type="ARBA" id="ARBA00023002"/>
    </source>
</evidence>
<evidence type="ECO:0000256" key="2">
    <source>
        <dbReference type="ARBA" id="ARBA00008156"/>
    </source>
</evidence>
<name>A0A381ZR88_9ZZZZ</name>
<dbReference type="InterPro" id="IPR011047">
    <property type="entry name" value="Quinoprotein_ADH-like_sf"/>
</dbReference>
<gene>
    <name evidence="5" type="ORF">METZ01_LOCUS144335</name>
</gene>